<evidence type="ECO:0000313" key="4">
    <source>
        <dbReference type="Proteomes" id="UP001163046"/>
    </source>
</evidence>
<name>A0A9W9Z1A3_9CNID</name>
<evidence type="ECO:0000256" key="1">
    <source>
        <dbReference type="SAM" id="MobiDB-lite"/>
    </source>
</evidence>
<dbReference type="InterPro" id="IPR046616">
    <property type="entry name" value="DUF6729"/>
</dbReference>
<dbReference type="OrthoDB" id="5978980at2759"/>
<keyword evidence="4" id="KW-1185">Reference proteome</keyword>
<feature type="compositionally biased region" description="Low complexity" evidence="1">
    <location>
        <begin position="973"/>
        <end position="986"/>
    </location>
</feature>
<feature type="region of interest" description="Disordered" evidence="1">
    <location>
        <begin position="768"/>
        <end position="789"/>
    </location>
</feature>
<proteinExistence type="predicted"/>
<feature type="compositionally biased region" description="Basic and acidic residues" evidence="1">
    <location>
        <begin position="997"/>
        <end position="1006"/>
    </location>
</feature>
<comment type="caution">
    <text evidence="3">The sequence shown here is derived from an EMBL/GenBank/DDBJ whole genome shotgun (WGS) entry which is preliminary data.</text>
</comment>
<dbReference type="PANTHER" id="PTHR24401">
    <property type="entry name" value="SI:CH211-243P7.3-RELATED"/>
    <property type="match status" value="1"/>
</dbReference>
<gene>
    <name evidence="3" type="ORF">OS493_011100</name>
</gene>
<dbReference type="Pfam" id="PF20499">
    <property type="entry name" value="DUF6729"/>
    <property type="match status" value="1"/>
</dbReference>
<dbReference type="EMBL" id="MU826830">
    <property type="protein sequence ID" value="KAJ7373503.1"/>
    <property type="molecule type" value="Genomic_DNA"/>
</dbReference>
<feature type="compositionally biased region" description="Acidic residues" evidence="1">
    <location>
        <begin position="769"/>
        <end position="781"/>
    </location>
</feature>
<dbReference type="PANTHER" id="PTHR24401:SF29">
    <property type="entry name" value="SI:CH211-243P7.3-RELATED"/>
    <property type="match status" value="1"/>
</dbReference>
<evidence type="ECO:0000313" key="3">
    <source>
        <dbReference type="EMBL" id="KAJ7373503.1"/>
    </source>
</evidence>
<feature type="domain" description="DUF6729" evidence="2">
    <location>
        <begin position="124"/>
        <end position="352"/>
    </location>
</feature>
<sequence>MNNALLFLQITPSPSTSVPVQTTQHSVQFDPLSTQSADLTLADANVGPDLLSEDDRELASFLDIVEKDLVLCEQEEINALCSTSTGLPIITTVTTVQPSAEIACTEALKVRQPVDFSLRLPGEWKKNMAYKDRCWIGKTLYSNAKGSLASPLKNWWYPPPPPAPSSTSTPCPDDYFLRRLFLWMPKRMWNVDLKCPTCTDPLRSLQSKGLYTRVRMVLDVKDFYYLAGEYHFCNCCKGTFIAWDARLLQQLSNDIRALFPVVLTYKYACDVSVVSLLRARSLGNSSTAIKKKIHELHSEEWMRKCIAYLTKCQRHKSAYAQFNLMPVIYEREKPMKGIPNPKWFLACYVRDVYGRLDLLKAAATSVYGKILKIDSTKKITKKLQGLEANSANWVTNVGNERGEIVISVLTASESTSSLKPMADGLMKRFAAAGEAPPQILYTDRDCCGPRDQSRFNALFSSWPNMVVRLDIFHFMRRLAAGCNSESHPLYGVFMGSLARCIFEWDADDLALLYSAKREVLRKAGVPNPSEEAVKKATSKEEMARHCRRRTRGVGATSNLIDQLMATMSSATDALGVPLFREDMLSIIWPEQKRHLPCIQDPPGIPLYTITGYITKGGVRLPVLRCARGSTSLESFHLHLARFIPGTAANAVSFQAYLLEGLCRWNKDRAEGALQTKDNTLYTFDVSLQHNLNTLSLSLRNEAFLPNFIPPGVYTGERIGVDYLRSQSDILADKDLEKEIDEAFDDFQCEEESADEQLMLEDLTLALPEDSSESDSGTEDNESTAVDSAGLPGWDKVNRLAEALLNLGAYVTNAEVDNIKRLHADLDEYDRRALTFTPRYKKGKGRFKQSKNRSAHVGVESMARSFVTAGQPALSPSKSRVVEAICVHLCDVCTERRATTQDTFKNKERVDEVKMLLQGLAVPNPAVSSAEPLLPAQQLPHTPPRPDHGVAILEESELAPLPSIPVVSNEHSTSAGVNVSESSESGSRTTTWRHRKKKFDDDRKAAAKAEGLSTPKKKRMAYTCKTCNQLQSKETGHSQYFGQTYCPNEPGQITREEWLAKKSAERKAKRAPQN</sequence>
<dbReference type="AlphaFoldDB" id="A0A9W9Z1A3"/>
<reference evidence="3" key="1">
    <citation type="submission" date="2023-01" db="EMBL/GenBank/DDBJ databases">
        <title>Genome assembly of the deep-sea coral Lophelia pertusa.</title>
        <authorList>
            <person name="Herrera S."/>
            <person name="Cordes E."/>
        </authorList>
    </citation>
    <scope>NUCLEOTIDE SEQUENCE</scope>
    <source>
        <strain evidence="3">USNM1676648</strain>
        <tissue evidence="3">Polyp</tissue>
    </source>
</reference>
<dbReference type="Proteomes" id="UP001163046">
    <property type="component" value="Unassembled WGS sequence"/>
</dbReference>
<protein>
    <recommendedName>
        <fullName evidence="2">DUF6729 domain-containing protein</fullName>
    </recommendedName>
</protein>
<accession>A0A9W9Z1A3</accession>
<evidence type="ECO:0000259" key="2">
    <source>
        <dbReference type="Pfam" id="PF20499"/>
    </source>
</evidence>
<feature type="region of interest" description="Disordered" evidence="1">
    <location>
        <begin position="968"/>
        <end position="1018"/>
    </location>
</feature>
<organism evidence="3 4">
    <name type="scientific">Desmophyllum pertusum</name>
    <dbReference type="NCBI Taxonomy" id="174260"/>
    <lineage>
        <taxon>Eukaryota</taxon>
        <taxon>Metazoa</taxon>
        <taxon>Cnidaria</taxon>
        <taxon>Anthozoa</taxon>
        <taxon>Hexacorallia</taxon>
        <taxon>Scleractinia</taxon>
        <taxon>Caryophylliina</taxon>
        <taxon>Caryophylliidae</taxon>
        <taxon>Desmophyllum</taxon>
    </lineage>
</organism>